<organism evidence="3 4">
    <name type="scientific">Dysgonomonas hofstadii</name>
    <dbReference type="NCBI Taxonomy" id="637886"/>
    <lineage>
        <taxon>Bacteria</taxon>
        <taxon>Pseudomonadati</taxon>
        <taxon>Bacteroidota</taxon>
        <taxon>Bacteroidia</taxon>
        <taxon>Bacteroidales</taxon>
        <taxon>Dysgonomonadaceae</taxon>
        <taxon>Dysgonomonas</taxon>
    </lineage>
</organism>
<dbReference type="RefSeq" id="WP_317169854.1">
    <property type="nucleotide sequence ID" value="NZ_JACIEP010000001.1"/>
</dbReference>
<feature type="domain" description="Organic solvent tolerance-like N-terminal" evidence="2">
    <location>
        <begin position="79"/>
        <end position="225"/>
    </location>
</feature>
<feature type="signal peptide" evidence="1">
    <location>
        <begin position="1"/>
        <end position="30"/>
    </location>
</feature>
<dbReference type="InterPro" id="IPR005653">
    <property type="entry name" value="OstA-like_N"/>
</dbReference>
<keyword evidence="1" id="KW-0732">Signal</keyword>
<dbReference type="AlphaFoldDB" id="A0A840CK94"/>
<reference evidence="3 4" key="1">
    <citation type="submission" date="2020-08" db="EMBL/GenBank/DDBJ databases">
        <title>Genomic Encyclopedia of Type Strains, Phase IV (KMG-IV): sequencing the most valuable type-strain genomes for metagenomic binning, comparative biology and taxonomic classification.</title>
        <authorList>
            <person name="Goeker M."/>
        </authorList>
    </citation>
    <scope>NUCLEOTIDE SEQUENCE [LARGE SCALE GENOMIC DNA]</scope>
    <source>
        <strain evidence="3 4">DSM 104969</strain>
    </source>
</reference>
<gene>
    <name evidence="3" type="ORF">GGR21_000333</name>
</gene>
<comment type="caution">
    <text evidence="3">The sequence shown here is derived from an EMBL/GenBank/DDBJ whole genome shotgun (WGS) entry which is preliminary data.</text>
</comment>
<keyword evidence="4" id="KW-1185">Reference proteome</keyword>
<protein>
    <submittedName>
        <fullName evidence="3">Lipopolysaccharide export system protein LptA</fullName>
    </submittedName>
</protein>
<evidence type="ECO:0000259" key="2">
    <source>
        <dbReference type="Pfam" id="PF13100"/>
    </source>
</evidence>
<proteinExistence type="predicted"/>
<dbReference type="EMBL" id="JACIEP010000001">
    <property type="protein sequence ID" value="MBB4034448.1"/>
    <property type="molecule type" value="Genomic_DNA"/>
</dbReference>
<dbReference type="Proteomes" id="UP000555103">
    <property type="component" value="Unassembled WGS sequence"/>
</dbReference>
<accession>A0A840CK94</accession>
<feature type="chain" id="PRO_5032762690" evidence="1">
    <location>
        <begin position="31"/>
        <end position="653"/>
    </location>
</feature>
<dbReference type="Pfam" id="PF13100">
    <property type="entry name" value="OstA_2"/>
    <property type="match status" value="1"/>
</dbReference>
<name>A0A840CK94_9BACT</name>
<evidence type="ECO:0000313" key="4">
    <source>
        <dbReference type="Proteomes" id="UP000555103"/>
    </source>
</evidence>
<evidence type="ECO:0000256" key="1">
    <source>
        <dbReference type="SAM" id="SignalP"/>
    </source>
</evidence>
<dbReference type="Gene3D" id="2.60.450.10">
    <property type="entry name" value="Lipopolysaccharide (LPS) transport protein A like domain"/>
    <property type="match status" value="1"/>
</dbReference>
<sequence>MLRKTVKYLTQRHRISLVSVLCLIALYATAQSLTSPRLVLEEHQVPQKPQDSIKKQTKPKDKGVKVIEIINSNILFHPQNVDHQILKDSVIFFHDGAYLYCDSAYWNENNNTFEAFSNVRMEQGDTLFLNGRYMHYDGNTKLVKVRRDVSLEHVPQDKGNIVTLFTDSLNYDRNMNLGYYFDGGMLVDSLNELTSFWGQYEPNLNMATFRDSVILTNPNFVLYSDQLKYDTDRKIALISTPTTIVSDSGYIYTSNGWYNTENEESLLLDQSTVVNKEGNRYLRGDSIFYYKAQGYGEVFGNMYLQDTAKHVILRGHYGIYNELDDSALATDSAFAIEYSQGDSLYIHADTLKLITIVDSTKLKLNKILEQPAAIEALELTDSIGTASLPLDSIAQIAEEVQTQSEAIIADITDEEVVIPGDSIESKPPTLPKPQASDTVPERFRLIKAYYGVRFYRSDMQGVCDSLQFSSRDSILHMYKDPILWNTNRQLTGDTIDIYMNDSTIDRMHVKQYSFSIEQKDSIHFNQLKSRSLKINFENKKVNRVLAEGNVETISYPEEKDGSLNLIQNWLTSSYLEIFMEDGAFSKLVAWPTPVAKATPFSLLLTDKLRLSEFYWYDYLRPIDKDDIFRKVEKKAADTRPKRSSVFDRPFEEF</sequence>
<evidence type="ECO:0000313" key="3">
    <source>
        <dbReference type="EMBL" id="MBB4034448.1"/>
    </source>
</evidence>